<name>A0ACA9QEJ5_9GLOM</name>
<proteinExistence type="predicted"/>
<accession>A0ACA9QEJ5</accession>
<evidence type="ECO:0000313" key="1">
    <source>
        <dbReference type="EMBL" id="CAG8749343.1"/>
    </source>
</evidence>
<keyword evidence="2" id="KW-1185">Reference proteome</keyword>
<evidence type="ECO:0000313" key="2">
    <source>
        <dbReference type="Proteomes" id="UP000789366"/>
    </source>
</evidence>
<gene>
    <name evidence="1" type="ORF">SPELUC_LOCUS14377</name>
</gene>
<dbReference type="EMBL" id="CAJVPW010041965">
    <property type="protein sequence ID" value="CAG8749343.1"/>
    <property type="molecule type" value="Genomic_DNA"/>
</dbReference>
<sequence>MSSQEQSISPTPLIEEVPWTSAESSVFSPASTNEISNELSDETNNEANDKYFQTTGFLNDNRKKRQMTNKIKPSTSIPTLTKNERANATYMEFFFETDKKNDQIKYCKICVKECENTRTRPYPYFKSGGSTGHLT</sequence>
<reference evidence="1" key="1">
    <citation type="submission" date="2021-06" db="EMBL/GenBank/DDBJ databases">
        <authorList>
            <person name="Kallberg Y."/>
            <person name="Tangrot J."/>
            <person name="Rosling A."/>
        </authorList>
    </citation>
    <scope>NUCLEOTIDE SEQUENCE</scope>
    <source>
        <strain evidence="1">28 12/20/2015</strain>
    </source>
</reference>
<dbReference type="Proteomes" id="UP000789366">
    <property type="component" value="Unassembled WGS sequence"/>
</dbReference>
<feature type="non-terminal residue" evidence="1">
    <location>
        <position position="135"/>
    </location>
</feature>
<comment type="caution">
    <text evidence="1">The sequence shown here is derived from an EMBL/GenBank/DDBJ whole genome shotgun (WGS) entry which is preliminary data.</text>
</comment>
<protein>
    <submittedName>
        <fullName evidence="1">8239_t:CDS:1</fullName>
    </submittedName>
</protein>
<organism evidence="1 2">
    <name type="scientific">Cetraspora pellucida</name>
    <dbReference type="NCBI Taxonomy" id="1433469"/>
    <lineage>
        <taxon>Eukaryota</taxon>
        <taxon>Fungi</taxon>
        <taxon>Fungi incertae sedis</taxon>
        <taxon>Mucoromycota</taxon>
        <taxon>Glomeromycotina</taxon>
        <taxon>Glomeromycetes</taxon>
        <taxon>Diversisporales</taxon>
        <taxon>Gigasporaceae</taxon>
        <taxon>Cetraspora</taxon>
    </lineage>
</organism>